<keyword evidence="3" id="KW-0175">Coiled coil</keyword>
<dbReference type="GO" id="GO:0005634">
    <property type="term" value="C:nucleus"/>
    <property type="evidence" value="ECO:0007669"/>
    <property type="project" value="UniProtKB-SubCell"/>
</dbReference>
<gene>
    <name evidence="6" type="ORF">ILEXP_LOCUS21332</name>
</gene>
<evidence type="ECO:0000256" key="4">
    <source>
        <dbReference type="SAM" id="MobiDB-lite"/>
    </source>
</evidence>
<comment type="caution">
    <text evidence="6">The sequence shown here is derived from an EMBL/GenBank/DDBJ whole genome shotgun (WGS) entry which is preliminary data.</text>
</comment>
<feature type="compositionally biased region" description="Basic and acidic residues" evidence="4">
    <location>
        <begin position="40"/>
        <end position="66"/>
    </location>
</feature>
<evidence type="ECO:0000259" key="5">
    <source>
        <dbReference type="PROSITE" id="PS50827"/>
    </source>
</evidence>
<evidence type="ECO:0000313" key="7">
    <source>
        <dbReference type="Proteomes" id="UP001642360"/>
    </source>
</evidence>
<comment type="subcellular location">
    <subcellularLocation>
        <location evidence="1">Nucleus</location>
    </subcellularLocation>
</comment>
<feature type="compositionally biased region" description="Basic and acidic residues" evidence="4">
    <location>
        <begin position="1"/>
        <end position="27"/>
    </location>
</feature>
<dbReference type="Pfam" id="PF15612">
    <property type="entry name" value="WHIM1"/>
    <property type="match status" value="1"/>
</dbReference>
<sequence>MPLTRKLVEKNLKKMKPEGFREMHDDSGINDSLMKGISSHTKDKNSKKTKREGLREMHDGKEDKGTLVKKGSPHTGDKKLKKMKHEELKDGTMEDGALWKKTSPRKPQIHNGISNKEVKNTGNIDGVLQEGKNFKAIVTKKGSSDAFGNEKTKKKGDNETQKDAGVIDSTNNDDGAQPKPVLELHKVNRNGLKSQNKCLYAAVSLPQGTELTTVAGVDLQPQDVGDALQFLEFCAAFGKILNMKKGQPALVLRELIHGRIGRREKYSIMVQFHIQLLSVIQTESGEKSPMLSPTYGKNSWLYALKECVSESQCVLSSLPLDCLDRGADGYYALDSSKRLRLLNFLCDEVLGTAKIRNWIDDQNSKFVEKAKEAKEKLLAAKDKEKCLKQKMRDEIAEAIIAKNGAPLSISEHEAIISRIKSEAAQAHAEMLESKGMVPKNNRKSDAVRTEPMLLDINGQAYWRLKGYSDILLQDVGRGDCVALDERWFAFEVEQEKVIETIINSRKRRLRPWTVPDILMSQNSEANP</sequence>
<accession>A0ABC8S7F5</accession>
<evidence type="ECO:0000256" key="2">
    <source>
        <dbReference type="ARBA" id="ARBA00023242"/>
    </source>
</evidence>
<organism evidence="6 7">
    <name type="scientific">Ilex paraguariensis</name>
    <name type="common">yerba mate</name>
    <dbReference type="NCBI Taxonomy" id="185542"/>
    <lineage>
        <taxon>Eukaryota</taxon>
        <taxon>Viridiplantae</taxon>
        <taxon>Streptophyta</taxon>
        <taxon>Embryophyta</taxon>
        <taxon>Tracheophyta</taxon>
        <taxon>Spermatophyta</taxon>
        <taxon>Magnoliopsida</taxon>
        <taxon>eudicotyledons</taxon>
        <taxon>Gunneridae</taxon>
        <taxon>Pentapetalae</taxon>
        <taxon>asterids</taxon>
        <taxon>campanulids</taxon>
        <taxon>Aquifoliales</taxon>
        <taxon>Aquifoliaceae</taxon>
        <taxon>Ilex</taxon>
    </lineage>
</organism>
<dbReference type="InterPro" id="IPR028942">
    <property type="entry name" value="WHIM1_dom"/>
</dbReference>
<dbReference type="PANTHER" id="PTHR31169">
    <property type="entry name" value="OS05G0300700 PROTEIN"/>
    <property type="match status" value="1"/>
</dbReference>
<proteinExistence type="predicted"/>
<feature type="coiled-coil region" evidence="3">
    <location>
        <begin position="363"/>
        <end position="390"/>
    </location>
</feature>
<feature type="domain" description="DDT" evidence="5">
    <location>
        <begin position="221"/>
        <end position="286"/>
    </location>
</feature>
<dbReference type="PROSITE" id="PS50827">
    <property type="entry name" value="DDT"/>
    <property type="match status" value="1"/>
</dbReference>
<reference evidence="6 7" key="1">
    <citation type="submission" date="2024-02" db="EMBL/GenBank/DDBJ databases">
        <authorList>
            <person name="Vignale AGUSTIN F."/>
            <person name="Sosa J E."/>
            <person name="Modenutti C."/>
        </authorList>
    </citation>
    <scope>NUCLEOTIDE SEQUENCE [LARGE SCALE GENOMIC DNA]</scope>
</reference>
<feature type="region of interest" description="Disordered" evidence="4">
    <location>
        <begin position="144"/>
        <end position="179"/>
    </location>
</feature>
<evidence type="ECO:0000313" key="6">
    <source>
        <dbReference type="EMBL" id="CAK9153082.1"/>
    </source>
</evidence>
<dbReference type="EMBL" id="CAUOFW020002347">
    <property type="protein sequence ID" value="CAK9153082.1"/>
    <property type="molecule type" value="Genomic_DNA"/>
</dbReference>
<dbReference type="InterPro" id="IPR040221">
    <property type="entry name" value="CDCA7/CDA7L"/>
</dbReference>
<keyword evidence="2" id="KW-0539">Nucleus</keyword>
<dbReference type="AlphaFoldDB" id="A0ABC8S7F5"/>
<protein>
    <recommendedName>
        <fullName evidence="5">DDT domain-containing protein</fullName>
    </recommendedName>
</protein>
<name>A0ABC8S7F5_9AQUA</name>
<dbReference type="SMART" id="SM00571">
    <property type="entry name" value="DDT"/>
    <property type="match status" value="1"/>
</dbReference>
<evidence type="ECO:0000256" key="1">
    <source>
        <dbReference type="ARBA" id="ARBA00004123"/>
    </source>
</evidence>
<dbReference type="InterPro" id="IPR018501">
    <property type="entry name" value="DDT_dom"/>
</dbReference>
<evidence type="ECO:0000256" key="3">
    <source>
        <dbReference type="SAM" id="Coils"/>
    </source>
</evidence>
<dbReference type="Proteomes" id="UP001642360">
    <property type="component" value="Unassembled WGS sequence"/>
</dbReference>
<dbReference type="PANTHER" id="PTHR31169:SF8">
    <property type="entry name" value="ZINC-FINGER DOMAIN OF MONOAMINE-OXIDASE A REPRESSOR R1 PROTEIN"/>
    <property type="match status" value="1"/>
</dbReference>
<keyword evidence="7" id="KW-1185">Reference proteome</keyword>
<feature type="region of interest" description="Disordered" evidence="4">
    <location>
        <begin position="1"/>
        <end position="90"/>
    </location>
</feature>
<feature type="compositionally biased region" description="Basic and acidic residues" evidence="4">
    <location>
        <begin position="148"/>
        <end position="162"/>
    </location>
</feature>